<dbReference type="PANTHER" id="PTHR38926">
    <property type="entry name" value="F-BOX DOMAIN CONTAINING PROTEIN, EXPRESSED"/>
    <property type="match status" value="1"/>
</dbReference>
<dbReference type="SUPFAM" id="SSF81383">
    <property type="entry name" value="F-box domain"/>
    <property type="match status" value="1"/>
</dbReference>
<keyword evidence="3" id="KW-1185">Reference proteome</keyword>
<reference evidence="2 3" key="1">
    <citation type="journal article" date="2020" name="ISME J.">
        <title>Uncovering the hidden diversity of litter-decomposition mechanisms in mushroom-forming fungi.</title>
        <authorList>
            <person name="Floudas D."/>
            <person name="Bentzer J."/>
            <person name="Ahren D."/>
            <person name="Johansson T."/>
            <person name="Persson P."/>
            <person name="Tunlid A."/>
        </authorList>
    </citation>
    <scope>NUCLEOTIDE SEQUENCE [LARGE SCALE GENOMIC DNA]</scope>
    <source>
        <strain evidence="2 3">CBS 101986</strain>
    </source>
</reference>
<evidence type="ECO:0000259" key="1">
    <source>
        <dbReference type="Pfam" id="PF12937"/>
    </source>
</evidence>
<feature type="domain" description="F-box" evidence="1">
    <location>
        <begin position="48"/>
        <end position="100"/>
    </location>
</feature>
<dbReference type="Gene3D" id="1.20.1280.50">
    <property type="match status" value="1"/>
</dbReference>
<dbReference type="Proteomes" id="UP000567179">
    <property type="component" value="Unassembled WGS sequence"/>
</dbReference>
<evidence type="ECO:0000313" key="2">
    <source>
        <dbReference type="EMBL" id="KAF5314482.1"/>
    </source>
</evidence>
<dbReference type="InterPro" id="IPR032675">
    <property type="entry name" value="LRR_dom_sf"/>
</dbReference>
<organism evidence="2 3">
    <name type="scientific">Psilocybe cf. subviscida</name>
    <dbReference type="NCBI Taxonomy" id="2480587"/>
    <lineage>
        <taxon>Eukaryota</taxon>
        <taxon>Fungi</taxon>
        <taxon>Dikarya</taxon>
        <taxon>Basidiomycota</taxon>
        <taxon>Agaricomycotina</taxon>
        <taxon>Agaricomycetes</taxon>
        <taxon>Agaricomycetidae</taxon>
        <taxon>Agaricales</taxon>
        <taxon>Agaricineae</taxon>
        <taxon>Strophariaceae</taxon>
        <taxon>Psilocybe</taxon>
    </lineage>
</organism>
<dbReference type="InterPro" id="IPR001810">
    <property type="entry name" value="F-box_dom"/>
</dbReference>
<dbReference type="Pfam" id="PF12937">
    <property type="entry name" value="F-box-like"/>
    <property type="match status" value="1"/>
</dbReference>
<gene>
    <name evidence="2" type="ORF">D9619_011761</name>
</gene>
<dbReference type="OrthoDB" id="2269034at2759"/>
<accession>A0A8H5B2F6</accession>
<dbReference type="InterPro" id="IPR036047">
    <property type="entry name" value="F-box-like_dom_sf"/>
</dbReference>
<dbReference type="EMBL" id="JAACJJ010000044">
    <property type="protein sequence ID" value="KAF5314482.1"/>
    <property type="molecule type" value="Genomic_DNA"/>
</dbReference>
<sequence>MNNHTMLSIDDGTPMDDARQMIYHEIQQLECEHQMLAFRSQLNMFTYIARVPPEILLQIFTAMTEDGEWPTDSMQCISVTHVCQQWRSIALNAPALWSNILSYSLPWIMAMFDRSKTSPLAVSVHWHSGVAVSILKHLSRIRSLKLEDWSADQLQKLHVFIEDNAGVAPQLESLSLECDCADDSPWPLPSTTFQRADRLKDLFLFGIKIDWSHSPLFCHLTKLRLETYLYDGQPTWRELITALNQMPALESLFLSNMLPKVPFDAALDAVSAYLPNLKRIGFRLVPTVHTMLAFLNQVKLPTGLNIFNIVDIDDFSNRQETDELCHAISRSLPGLCSRARYMDIMRPRVGGTIYIHCFATIQKEFYRHGHLEWQWDGNPADISFQLSYLTELERTTVVVNALDILNLSHITHLSASVNVGRLEFIALLTGLPELQVIQVFERPTEHLVHALNAIQPQGPREGAPILPKLREIRICNDYSKVEDCLITDDTWQDLKAFLEYRQSLHAGIHKLSVRRCCHISREMVEGLKKCVDDLCWDGTCKEHPE</sequence>
<name>A0A8H5B2F6_9AGAR</name>
<dbReference type="AlphaFoldDB" id="A0A8H5B2F6"/>
<evidence type="ECO:0000313" key="3">
    <source>
        <dbReference type="Proteomes" id="UP000567179"/>
    </source>
</evidence>
<dbReference type="PANTHER" id="PTHR38926:SF5">
    <property type="entry name" value="F-BOX AND LEUCINE-RICH REPEAT PROTEIN 6"/>
    <property type="match status" value="1"/>
</dbReference>
<proteinExistence type="predicted"/>
<dbReference type="Gene3D" id="3.80.10.10">
    <property type="entry name" value="Ribonuclease Inhibitor"/>
    <property type="match status" value="1"/>
</dbReference>
<dbReference type="SUPFAM" id="SSF52047">
    <property type="entry name" value="RNI-like"/>
    <property type="match status" value="1"/>
</dbReference>
<comment type="caution">
    <text evidence="2">The sequence shown here is derived from an EMBL/GenBank/DDBJ whole genome shotgun (WGS) entry which is preliminary data.</text>
</comment>
<protein>
    <recommendedName>
        <fullName evidence="1">F-box domain-containing protein</fullName>
    </recommendedName>
</protein>